<dbReference type="PANTHER" id="PTHR33991:SF1">
    <property type="entry name" value="DNA REPAIR PROTEIN RECO"/>
    <property type="match status" value="1"/>
</dbReference>
<dbReference type="Proteomes" id="UP000630660">
    <property type="component" value="Unassembled WGS sequence"/>
</dbReference>
<evidence type="ECO:0000313" key="9">
    <source>
        <dbReference type="EMBL" id="MBD3365378.1"/>
    </source>
</evidence>
<evidence type="ECO:0000256" key="1">
    <source>
        <dbReference type="ARBA" id="ARBA00007452"/>
    </source>
</evidence>
<dbReference type="SUPFAM" id="SSF50249">
    <property type="entry name" value="Nucleic acid-binding proteins"/>
    <property type="match status" value="1"/>
</dbReference>
<evidence type="ECO:0000256" key="4">
    <source>
        <dbReference type="ARBA" id="ARBA00023172"/>
    </source>
</evidence>
<dbReference type="AlphaFoldDB" id="A0A9D5KAM5"/>
<organism evidence="9 10">
    <name type="scientific">candidate division WOR-3 bacterium</name>
    <dbReference type="NCBI Taxonomy" id="2052148"/>
    <lineage>
        <taxon>Bacteria</taxon>
        <taxon>Bacteria division WOR-3</taxon>
    </lineage>
</organism>
<dbReference type="InterPro" id="IPR037278">
    <property type="entry name" value="ARFGAP/RecO"/>
</dbReference>
<proteinExistence type="inferred from homology"/>
<evidence type="ECO:0000259" key="8">
    <source>
        <dbReference type="Pfam" id="PF11967"/>
    </source>
</evidence>
<evidence type="ECO:0000256" key="7">
    <source>
        <dbReference type="HAMAP-Rule" id="MF_00201"/>
    </source>
</evidence>
<gene>
    <name evidence="7 9" type="primary">recO</name>
    <name evidence="9" type="ORF">GF359_09215</name>
</gene>
<keyword evidence="3 7" id="KW-0227">DNA damage</keyword>
<reference evidence="9" key="1">
    <citation type="submission" date="2019-11" db="EMBL/GenBank/DDBJ databases">
        <title>Microbial mats filling the niche in hypersaline microbial mats.</title>
        <authorList>
            <person name="Wong H.L."/>
            <person name="Macleod F.I."/>
            <person name="White R.A. III"/>
            <person name="Burns B.P."/>
        </authorList>
    </citation>
    <scope>NUCLEOTIDE SEQUENCE</scope>
    <source>
        <strain evidence="9">Bin_327</strain>
    </source>
</reference>
<comment type="caution">
    <text evidence="9">The sequence shown here is derived from an EMBL/GenBank/DDBJ whole genome shotgun (WGS) entry which is preliminary data.</text>
</comment>
<comment type="similarity">
    <text evidence="1 7">Belongs to the RecO family.</text>
</comment>
<protein>
    <recommendedName>
        <fullName evidence="2 7">DNA repair protein RecO</fullName>
    </recommendedName>
    <alternativeName>
        <fullName evidence="6 7">Recombination protein O</fullName>
    </alternativeName>
</protein>
<dbReference type="Gene3D" id="2.40.50.140">
    <property type="entry name" value="Nucleic acid-binding proteins"/>
    <property type="match status" value="1"/>
</dbReference>
<evidence type="ECO:0000313" key="10">
    <source>
        <dbReference type="Proteomes" id="UP000630660"/>
    </source>
</evidence>
<keyword evidence="5 7" id="KW-0234">DNA repair</keyword>
<keyword evidence="4 7" id="KW-0233">DNA recombination</keyword>
<dbReference type="Pfam" id="PF02565">
    <property type="entry name" value="RecO_C"/>
    <property type="match status" value="1"/>
</dbReference>
<dbReference type="EMBL" id="WJKJ01000307">
    <property type="protein sequence ID" value="MBD3365378.1"/>
    <property type="molecule type" value="Genomic_DNA"/>
</dbReference>
<dbReference type="InterPro" id="IPR003717">
    <property type="entry name" value="RecO"/>
</dbReference>
<sequence>MSRLVRCEGLVLKSYPFRESSKIVCVLTKTQGRVDLLARGARKPGSRFGAGLEIGTEASFIFYEREQKTLWTLSAADILSSHQALRDDPESLNKLARILKVLRHISHPGENNPGVYNLTLAVLNAMDMGKLKGVYELFLWRITTLSGYPPRMGEGCLVCGRKDTTFFSVKQGGTLCKTHARDAVRLSDKEFLLLKELNEVSPSFFNLELTPLLEGLIRRYARYHLHADEKVIA</sequence>
<dbReference type="SUPFAM" id="SSF57863">
    <property type="entry name" value="ArfGap/RecO-like zinc finger"/>
    <property type="match status" value="1"/>
</dbReference>
<dbReference type="InterPro" id="IPR022572">
    <property type="entry name" value="DNA_rep/recomb_RecO_N"/>
</dbReference>
<dbReference type="InterPro" id="IPR042242">
    <property type="entry name" value="RecO_C"/>
</dbReference>
<evidence type="ECO:0000256" key="6">
    <source>
        <dbReference type="ARBA" id="ARBA00033409"/>
    </source>
</evidence>
<dbReference type="PANTHER" id="PTHR33991">
    <property type="entry name" value="DNA REPAIR PROTEIN RECO"/>
    <property type="match status" value="1"/>
</dbReference>
<dbReference type="NCBIfam" id="TIGR00613">
    <property type="entry name" value="reco"/>
    <property type="match status" value="1"/>
</dbReference>
<dbReference type="Gene3D" id="1.20.1440.120">
    <property type="entry name" value="Recombination protein O, C-terminal domain"/>
    <property type="match status" value="1"/>
</dbReference>
<dbReference type="GO" id="GO:0006302">
    <property type="term" value="P:double-strand break repair"/>
    <property type="evidence" value="ECO:0007669"/>
    <property type="project" value="TreeGrafter"/>
</dbReference>
<evidence type="ECO:0000256" key="2">
    <source>
        <dbReference type="ARBA" id="ARBA00021310"/>
    </source>
</evidence>
<comment type="function">
    <text evidence="7">Involved in DNA repair and RecF pathway recombination.</text>
</comment>
<feature type="domain" description="DNA replication/recombination mediator RecO N-terminal" evidence="8">
    <location>
        <begin position="1"/>
        <end position="81"/>
    </location>
</feature>
<name>A0A9D5KAM5_UNCW3</name>
<dbReference type="GO" id="GO:0006310">
    <property type="term" value="P:DNA recombination"/>
    <property type="evidence" value="ECO:0007669"/>
    <property type="project" value="UniProtKB-UniRule"/>
</dbReference>
<dbReference type="HAMAP" id="MF_00201">
    <property type="entry name" value="RecO"/>
    <property type="match status" value="1"/>
</dbReference>
<dbReference type="InterPro" id="IPR012340">
    <property type="entry name" value="NA-bd_OB-fold"/>
</dbReference>
<dbReference type="GO" id="GO:0043590">
    <property type="term" value="C:bacterial nucleoid"/>
    <property type="evidence" value="ECO:0007669"/>
    <property type="project" value="TreeGrafter"/>
</dbReference>
<dbReference type="Pfam" id="PF11967">
    <property type="entry name" value="RecO_N"/>
    <property type="match status" value="1"/>
</dbReference>
<evidence type="ECO:0000256" key="5">
    <source>
        <dbReference type="ARBA" id="ARBA00023204"/>
    </source>
</evidence>
<accession>A0A9D5KAM5</accession>
<evidence type="ECO:0000256" key="3">
    <source>
        <dbReference type="ARBA" id="ARBA00022763"/>
    </source>
</evidence>